<dbReference type="OrthoDB" id="4113at10239"/>
<gene>
    <name evidence="1" type="ORF">HUXLEY_39</name>
</gene>
<evidence type="ECO:0000313" key="2">
    <source>
        <dbReference type="Proteomes" id="UP000203302"/>
    </source>
</evidence>
<accession>A0A1B2ICY9</accession>
<reference evidence="2" key="1">
    <citation type="submission" date="2016-06" db="EMBL/GenBank/DDBJ databases">
        <authorList>
            <person name="Berg J.A."/>
            <person name="Grossarth S.E."/>
            <person name="Jarvis T.M."/>
            <person name="Merrill B.D."/>
            <person name="Breakwell D.P."/>
            <person name="Hope S."/>
            <person name="Grose J.H."/>
        </authorList>
    </citation>
    <scope>NUCLEOTIDE SEQUENCE [LARGE SCALE GENOMIC DNA]</scope>
</reference>
<sequence length="603" mass="65548">MVKYVGENNTHVEAQAAAAESVNVTQNTTKAAPAADYSTGNHVDSFDQAFDWSSSSSSANDFVRLLKEAAEKNEYLSRFRYGLVKGISAEMGSAAYVAGELNGAWLYGLVFFEKGQSIRIYETTNRQEDYFTLSSLINKDVLAKVSESIREDHGIDNVHYMITNCVPDFSGNVVDINWAKSLMGQLLLGVFGRAVGYLGTIVLKKTDRFVANVATPETGVATDVNGHPNRADIAVYVEHTPTNQESDTPTLLSDSIPTAYPPVRSCGYPNLRFTGLKKAVDGVQDLKQLQGEVVVSLIDSQAKGSKAPLERQFIAFGAFADIAQNGGWRDLYINTLNKQDRKFSALASHLSWGAEQAPDLGKLDSSRELVDRALRVFAPSSAALVVRHRAGNGVGGLSNMFAEIALRNTNTLGQLLNVLNSMFGDVDGVNFTTYLGQQLGVSTITCAHIVAAAVPTLDGVYTSTAAHRSLQDMDLTSVATHLGDKQQEMYRYMHAQSYANRELEGHAQRIYLAKLASAMYGNRSLRFTGESLDMAIHPVFARCVLDKLRQKASFQVNGVNANNELDNSLFYNQGGETFVLSGNGQTGGIDTFGLGVTLTDYKL</sequence>
<dbReference type="Proteomes" id="UP000203302">
    <property type="component" value="Segment"/>
</dbReference>
<name>A0A1B2ICY9_9CAUD</name>
<dbReference type="EMBL" id="KX397368">
    <property type="protein sequence ID" value="ANZ49121.1"/>
    <property type="molecule type" value="Genomic_DNA"/>
</dbReference>
<evidence type="ECO:0000313" key="1">
    <source>
        <dbReference type="EMBL" id="ANZ49121.1"/>
    </source>
</evidence>
<organism evidence="1 2">
    <name type="scientific">Erwinia phage vB_EamM_Huxley</name>
    <dbReference type="NCBI Taxonomy" id="1883373"/>
    <lineage>
        <taxon>Viruses</taxon>
        <taxon>Duplodnaviria</taxon>
        <taxon>Heunggongvirae</taxon>
        <taxon>Uroviricota</taxon>
        <taxon>Caudoviricetes</taxon>
        <taxon>Chimalliviridae</taxon>
        <taxon>Machinavirus</taxon>
        <taxon>Machinavirus machina</taxon>
    </lineage>
</organism>
<proteinExistence type="predicted"/>
<dbReference type="KEGG" id="vg:29069161"/>
<dbReference type="RefSeq" id="YP_009293007.1">
    <property type="nucleotide sequence ID" value="NC_031127.1"/>
</dbReference>
<protein>
    <submittedName>
        <fullName evidence="1">Uncharacterized protein</fullName>
    </submittedName>
</protein>
<dbReference type="GeneID" id="29069161"/>